<proteinExistence type="predicted"/>
<dbReference type="SUPFAM" id="SSF53098">
    <property type="entry name" value="Ribonuclease H-like"/>
    <property type="match status" value="1"/>
</dbReference>
<protein>
    <submittedName>
        <fullName evidence="5">Exonuclease</fullName>
    </submittedName>
</protein>
<dbReference type="GO" id="GO:0003676">
    <property type="term" value="F:nucleic acid binding"/>
    <property type="evidence" value="ECO:0007669"/>
    <property type="project" value="InterPro"/>
</dbReference>
<dbReference type="PANTHER" id="PTHR23044">
    <property type="entry name" value="3'-5' EXONUCLEASE ERI1-RELATED"/>
    <property type="match status" value="1"/>
</dbReference>
<evidence type="ECO:0000256" key="3">
    <source>
        <dbReference type="ARBA" id="ARBA00022839"/>
    </source>
</evidence>
<evidence type="ECO:0000256" key="2">
    <source>
        <dbReference type="ARBA" id="ARBA00022801"/>
    </source>
</evidence>
<dbReference type="CDD" id="cd06133">
    <property type="entry name" value="ERI-1_3'hExo_like"/>
    <property type="match status" value="1"/>
</dbReference>
<dbReference type="EMBL" id="QASN01000007">
    <property type="protein sequence ID" value="PTU75473.1"/>
    <property type="molecule type" value="Genomic_DNA"/>
</dbReference>
<reference evidence="5 6" key="1">
    <citation type="submission" date="2018-04" db="EMBL/GenBank/DDBJ databases">
        <title>Pseudomonas sp. nov., isolated from mangrove soil.</title>
        <authorList>
            <person name="Chen C."/>
        </authorList>
    </citation>
    <scope>NUCLEOTIDE SEQUENCE [LARGE SCALE GENOMIC DNA]</scope>
    <source>
        <strain evidence="5 6">TC-11</strain>
    </source>
</reference>
<dbReference type="InterPro" id="IPR012337">
    <property type="entry name" value="RNaseH-like_sf"/>
</dbReference>
<organism evidence="5 6">
    <name type="scientific">Pseudomonas mangrovi</name>
    <dbReference type="NCBI Taxonomy" id="2161748"/>
    <lineage>
        <taxon>Bacteria</taxon>
        <taxon>Pseudomonadati</taxon>
        <taxon>Pseudomonadota</taxon>
        <taxon>Gammaproteobacteria</taxon>
        <taxon>Pseudomonadales</taxon>
        <taxon>Pseudomonadaceae</taxon>
        <taxon>Pseudomonas</taxon>
    </lineage>
</organism>
<accession>A0A2T5PCK8</accession>
<dbReference type="OrthoDB" id="4563729at2"/>
<sequence>MRHWLVIDLEATTEEGGWPLEEMEIIEIGACLVAGNGQEIGHFQRFVRPLRRPLLTRFCRELTHIEQVEVDSAQSLAAVWPEFERWLGGYAGELLGWISWGDYDRQQLELEWQRNGLSSALQQVEHLNLKQRFAQARQLRRPVGLKSALQLAGMQFHGTQHRALEDARNTARLLPLTLPD</sequence>
<dbReference type="InterPro" id="IPR013520">
    <property type="entry name" value="Ribonucl_H"/>
</dbReference>
<dbReference type="Gene3D" id="3.30.420.10">
    <property type="entry name" value="Ribonuclease H-like superfamily/Ribonuclease H"/>
    <property type="match status" value="1"/>
</dbReference>
<dbReference type="AlphaFoldDB" id="A0A2T5PCK8"/>
<comment type="caution">
    <text evidence="5">The sequence shown here is derived from an EMBL/GenBank/DDBJ whole genome shotgun (WGS) entry which is preliminary data.</text>
</comment>
<dbReference type="PANTHER" id="PTHR23044:SF61">
    <property type="entry name" value="3'-5' EXORIBONUCLEASE 1-RELATED"/>
    <property type="match status" value="1"/>
</dbReference>
<keyword evidence="3 5" id="KW-0269">Exonuclease</keyword>
<dbReference type="SMART" id="SM00479">
    <property type="entry name" value="EXOIII"/>
    <property type="match status" value="1"/>
</dbReference>
<gene>
    <name evidence="5" type="ORF">DBO85_04860</name>
</gene>
<keyword evidence="6" id="KW-1185">Reference proteome</keyword>
<dbReference type="Pfam" id="PF00929">
    <property type="entry name" value="RNase_T"/>
    <property type="match status" value="1"/>
</dbReference>
<dbReference type="GO" id="GO:0006259">
    <property type="term" value="P:DNA metabolic process"/>
    <property type="evidence" value="ECO:0007669"/>
    <property type="project" value="UniProtKB-ARBA"/>
</dbReference>
<keyword evidence="1" id="KW-0540">Nuclease</keyword>
<evidence type="ECO:0000313" key="5">
    <source>
        <dbReference type="EMBL" id="PTU75473.1"/>
    </source>
</evidence>
<evidence type="ECO:0000256" key="1">
    <source>
        <dbReference type="ARBA" id="ARBA00022722"/>
    </source>
</evidence>
<feature type="domain" description="Exonuclease" evidence="4">
    <location>
        <begin position="3"/>
        <end position="180"/>
    </location>
</feature>
<evidence type="ECO:0000259" key="4">
    <source>
        <dbReference type="SMART" id="SM00479"/>
    </source>
</evidence>
<dbReference type="RefSeq" id="WP_108105807.1">
    <property type="nucleotide sequence ID" value="NZ_QASN01000007.1"/>
</dbReference>
<dbReference type="InterPro" id="IPR051274">
    <property type="entry name" value="3-5_Exoribonuclease"/>
</dbReference>
<evidence type="ECO:0000313" key="6">
    <source>
        <dbReference type="Proteomes" id="UP000244064"/>
    </source>
</evidence>
<dbReference type="InterPro" id="IPR036397">
    <property type="entry name" value="RNaseH_sf"/>
</dbReference>
<dbReference type="InterPro" id="IPR047201">
    <property type="entry name" value="ERI-1_3'hExo-like"/>
</dbReference>
<dbReference type="GO" id="GO:0000175">
    <property type="term" value="F:3'-5'-RNA exonuclease activity"/>
    <property type="evidence" value="ECO:0007669"/>
    <property type="project" value="InterPro"/>
</dbReference>
<keyword evidence="2" id="KW-0378">Hydrolase</keyword>
<dbReference type="Proteomes" id="UP000244064">
    <property type="component" value="Unassembled WGS sequence"/>
</dbReference>
<name>A0A2T5PCK8_9PSED</name>